<dbReference type="Gene3D" id="2.50.20.20">
    <property type="match status" value="1"/>
</dbReference>
<dbReference type="AlphaFoldDB" id="A0A918I3N4"/>
<organism evidence="2 3">
    <name type="scientific">Streptomyces lavendofoliae</name>
    <dbReference type="NCBI Taxonomy" id="67314"/>
    <lineage>
        <taxon>Bacteria</taxon>
        <taxon>Bacillati</taxon>
        <taxon>Actinomycetota</taxon>
        <taxon>Actinomycetes</taxon>
        <taxon>Kitasatosporales</taxon>
        <taxon>Streptomycetaceae</taxon>
        <taxon>Streptomyces</taxon>
    </lineage>
</organism>
<dbReference type="RefSeq" id="WP_189554558.1">
    <property type="nucleotide sequence ID" value="NZ_BMTP01000023.1"/>
</dbReference>
<protein>
    <submittedName>
        <fullName evidence="2">Lipoprotein</fullName>
    </submittedName>
</protein>
<dbReference type="PROSITE" id="PS51257">
    <property type="entry name" value="PROKAR_LIPOPROTEIN"/>
    <property type="match status" value="1"/>
</dbReference>
<feature type="signal peptide" evidence="1">
    <location>
        <begin position="1"/>
        <end position="24"/>
    </location>
</feature>
<dbReference type="EMBL" id="BMTP01000023">
    <property type="protein sequence ID" value="GGU64587.1"/>
    <property type="molecule type" value="Genomic_DNA"/>
</dbReference>
<reference evidence="2" key="2">
    <citation type="submission" date="2020-09" db="EMBL/GenBank/DDBJ databases">
        <authorList>
            <person name="Sun Q."/>
            <person name="Ohkuma M."/>
        </authorList>
    </citation>
    <scope>NUCLEOTIDE SEQUENCE</scope>
    <source>
        <strain evidence="2">JCM 4391</strain>
    </source>
</reference>
<comment type="caution">
    <text evidence="2">The sequence shown here is derived from an EMBL/GenBank/DDBJ whole genome shotgun (WGS) entry which is preliminary data.</text>
</comment>
<name>A0A918I3N4_9ACTN</name>
<keyword evidence="3" id="KW-1185">Reference proteome</keyword>
<accession>A0A918I3N4</accession>
<evidence type="ECO:0000313" key="2">
    <source>
        <dbReference type="EMBL" id="GGU64587.1"/>
    </source>
</evidence>
<keyword evidence="1" id="KW-0732">Signal</keyword>
<gene>
    <name evidence="2" type="ORF">GCM10010274_61680</name>
</gene>
<evidence type="ECO:0000256" key="1">
    <source>
        <dbReference type="SAM" id="SignalP"/>
    </source>
</evidence>
<reference evidence="2" key="1">
    <citation type="journal article" date="2014" name="Int. J. Syst. Evol. Microbiol.">
        <title>Complete genome sequence of Corynebacterium casei LMG S-19264T (=DSM 44701T), isolated from a smear-ripened cheese.</title>
        <authorList>
            <consortium name="US DOE Joint Genome Institute (JGI-PGF)"/>
            <person name="Walter F."/>
            <person name="Albersmeier A."/>
            <person name="Kalinowski J."/>
            <person name="Ruckert C."/>
        </authorList>
    </citation>
    <scope>NUCLEOTIDE SEQUENCE</scope>
    <source>
        <strain evidence="2">JCM 4391</strain>
    </source>
</reference>
<evidence type="ECO:0000313" key="3">
    <source>
        <dbReference type="Proteomes" id="UP000636661"/>
    </source>
</evidence>
<keyword evidence="2" id="KW-0449">Lipoprotein</keyword>
<dbReference type="Proteomes" id="UP000636661">
    <property type="component" value="Unassembled WGS sequence"/>
</dbReference>
<sequence length="247" mass="25823">MRGNRKKSNAVLAALVCAGVTGLAGCGESAPEQPFGGRSADEIAARAIEATKDAESVRLAGTAHQRGSSVAVDFRVDEQDNCVGTMSGQGAAAEVRQTGRTVYLKGNEMFWRSALQGRPGTDKTIAQLQGKWVKSAPGQAAGTQGMCDKQAALAAMDGDKSERKGMRKGATTTVEGKEALALHKRQPGGEKLTLYVATQGEPYVLKATTQGGKTPGELLFTDYNEKVDVAEPPAGQVVDPATVAMNR</sequence>
<feature type="chain" id="PRO_5038952621" evidence="1">
    <location>
        <begin position="25"/>
        <end position="247"/>
    </location>
</feature>
<proteinExistence type="predicted"/>